<keyword evidence="2 4" id="KW-0472">Membrane</keyword>
<protein>
    <recommendedName>
        <fullName evidence="7">Mce-associated membrane protein</fullName>
    </recommendedName>
</protein>
<feature type="transmembrane region" description="Helical" evidence="4">
    <location>
        <begin position="141"/>
        <end position="164"/>
    </location>
</feature>
<gene>
    <name evidence="5" type="ORF">CYJ73_10890</name>
</gene>
<evidence type="ECO:0000256" key="1">
    <source>
        <dbReference type="ARBA" id="ARBA00004370"/>
    </source>
</evidence>
<name>A0A2I1R8Y2_9ACTN</name>
<dbReference type="GO" id="GO:0016020">
    <property type="term" value="C:membrane"/>
    <property type="evidence" value="ECO:0007669"/>
    <property type="project" value="UniProtKB-SubCell"/>
</dbReference>
<feature type="compositionally biased region" description="Basic residues" evidence="3">
    <location>
        <begin position="1"/>
        <end position="17"/>
    </location>
</feature>
<keyword evidence="4" id="KW-0812">Transmembrane</keyword>
<accession>A0A2I1R8Y2</accession>
<comment type="subcellular location">
    <subcellularLocation>
        <location evidence="1">Membrane</location>
    </subcellularLocation>
</comment>
<feature type="compositionally biased region" description="Basic and acidic residues" evidence="3">
    <location>
        <begin position="36"/>
        <end position="47"/>
    </location>
</feature>
<evidence type="ECO:0000256" key="3">
    <source>
        <dbReference type="SAM" id="MobiDB-lite"/>
    </source>
</evidence>
<reference evidence="5 6" key="1">
    <citation type="submission" date="2017-12" db="EMBL/GenBank/DDBJ databases">
        <title>Phylogenetic diversity of female urinary microbiome.</title>
        <authorList>
            <person name="Thomas-White K."/>
            <person name="Wolfe A.J."/>
        </authorList>
    </citation>
    <scope>NUCLEOTIDE SEQUENCE [LARGE SCALE GENOMIC DNA]</scope>
    <source>
        <strain evidence="5 6">UMB0777</strain>
    </source>
</reference>
<feature type="compositionally biased region" description="Basic residues" evidence="3">
    <location>
        <begin position="122"/>
        <end position="131"/>
    </location>
</feature>
<evidence type="ECO:0008006" key="7">
    <source>
        <dbReference type="Google" id="ProtNLM"/>
    </source>
</evidence>
<feature type="compositionally biased region" description="Low complexity" evidence="3">
    <location>
        <begin position="48"/>
        <end position="85"/>
    </location>
</feature>
<evidence type="ECO:0000313" key="5">
    <source>
        <dbReference type="EMBL" id="PKZ65580.1"/>
    </source>
</evidence>
<dbReference type="Proteomes" id="UP000234662">
    <property type="component" value="Unassembled WGS sequence"/>
</dbReference>
<dbReference type="AlphaFoldDB" id="A0A2I1R8Y2"/>
<dbReference type="PANTHER" id="PTHR37042">
    <property type="entry name" value="OUTER MEMBRANE PROTEIN RV1973"/>
    <property type="match status" value="1"/>
</dbReference>
<dbReference type="PANTHER" id="PTHR37042:SF4">
    <property type="entry name" value="OUTER MEMBRANE PROTEIN RV1973"/>
    <property type="match status" value="1"/>
</dbReference>
<dbReference type="RefSeq" id="WP_101820167.1">
    <property type="nucleotide sequence ID" value="NZ_PKJC01000006.1"/>
</dbReference>
<dbReference type="EMBL" id="PKJC01000006">
    <property type="protein sequence ID" value="PKZ65580.1"/>
    <property type="molecule type" value="Genomic_DNA"/>
</dbReference>
<evidence type="ECO:0000256" key="4">
    <source>
        <dbReference type="SAM" id="Phobius"/>
    </source>
</evidence>
<keyword evidence="4" id="KW-1133">Transmembrane helix</keyword>
<sequence length="305" mass="32281">MANDRGKKKPTPKRRPTPKVAGRTSLPPEVRGAKATSHEGPADERLEASTTDAPESTTETAESTTDTPETTTDTPESTDPADTSTVSITKPKTKPVARVSTLRRGDASAAGSDTSGTPNRPMGRRPGRRDRRGSGASRGPLGIRTGVLAATAAGLFVVAAILAFHPGAEIGPNKAFVDQESTAQLTSQAQERICAVFGYDHTELDKWQQRAQDALTGQARTEFDETLKAQRDLITQTKTGAECRVDAIGVRDLSGGGDGATATVIANLIVSETQNSMATNSGAPRAQFAMVREGDQWRIRAVEPF</sequence>
<dbReference type="STRING" id="2055.BCM27_06095"/>
<evidence type="ECO:0000256" key="2">
    <source>
        <dbReference type="ARBA" id="ARBA00023136"/>
    </source>
</evidence>
<comment type="caution">
    <text evidence="5">The sequence shown here is derived from an EMBL/GenBank/DDBJ whole genome shotgun (WGS) entry which is preliminary data.</text>
</comment>
<organism evidence="5 6">
    <name type="scientific">Gordonia terrae</name>
    <dbReference type="NCBI Taxonomy" id="2055"/>
    <lineage>
        <taxon>Bacteria</taxon>
        <taxon>Bacillati</taxon>
        <taxon>Actinomycetota</taxon>
        <taxon>Actinomycetes</taxon>
        <taxon>Mycobacteriales</taxon>
        <taxon>Gordoniaceae</taxon>
        <taxon>Gordonia</taxon>
    </lineage>
</organism>
<proteinExistence type="predicted"/>
<feature type="region of interest" description="Disordered" evidence="3">
    <location>
        <begin position="1"/>
        <end position="142"/>
    </location>
</feature>
<evidence type="ECO:0000313" key="6">
    <source>
        <dbReference type="Proteomes" id="UP000234662"/>
    </source>
</evidence>